<dbReference type="AlphaFoldDB" id="A0A443IZ98"/>
<gene>
    <name evidence="8" type="ORF">D2T33_06660</name>
</gene>
<evidence type="ECO:0000256" key="5">
    <source>
        <dbReference type="ARBA" id="ARBA00022989"/>
    </source>
</evidence>
<keyword evidence="4 7" id="KW-0812">Transmembrane</keyword>
<evidence type="ECO:0000313" key="9">
    <source>
        <dbReference type="Proteomes" id="UP000285710"/>
    </source>
</evidence>
<feature type="transmembrane region" description="Helical" evidence="7">
    <location>
        <begin position="25"/>
        <end position="44"/>
    </location>
</feature>
<keyword evidence="3" id="KW-1003">Cell membrane</keyword>
<evidence type="ECO:0000256" key="6">
    <source>
        <dbReference type="ARBA" id="ARBA00023136"/>
    </source>
</evidence>
<reference evidence="8 9" key="1">
    <citation type="submission" date="2019-01" db="EMBL/GenBank/DDBJ databases">
        <title>Sinorhodobacter populi sp. nov. isolated from the symptomatic bark tissue of Populus euramericana canker.</title>
        <authorList>
            <person name="Xu G."/>
        </authorList>
    </citation>
    <scope>NUCLEOTIDE SEQUENCE [LARGE SCALE GENOMIC DNA]</scope>
    <source>
        <strain evidence="8 9">2D-5</strain>
    </source>
</reference>
<evidence type="ECO:0000256" key="2">
    <source>
        <dbReference type="ARBA" id="ARBA00006679"/>
    </source>
</evidence>
<comment type="similarity">
    <text evidence="2">Belongs to the DoxX family.</text>
</comment>
<proteinExistence type="inferred from homology"/>
<dbReference type="PANTHER" id="PTHR33452">
    <property type="entry name" value="OXIDOREDUCTASE CATD-RELATED"/>
    <property type="match status" value="1"/>
</dbReference>
<keyword evidence="5 7" id="KW-1133">Transmembrane helix</keyword>
<dbReference type="Proteomes" id="UP000285710">
    <property type="component" value="Unassembled WGS sequence"/>
</dbReference>
<feature type="transmembrane region" description="Helical" evidence="7">
    <location>
        <begin position="160"/>
        <end position="179"/>
    </location>
</feature>
<evidence type="ECO:0000256" key="4">
    <source>
        <dbReference type="ARBA" id="ARBA00022692"/>
    </source>
</evidence>
<evidence type="ECO:0000256" key="1">
    <source>
        <dbReference type="ARBA" id="ARBA00004651"/>
    </source>
</evidence>
<evidence type="ECO:0000313" key="8">
    <source>
        <dbReference type="EMBL" id="RWR13450.1"/>
    </source>
</evidence>
<name>A0A443IZ98_9RHOB</name>
<dbReference type="GO" id="GO:0005886">
    <property type="term" value="C:plasma membrane"/>
    <property type="evidence" value="ECO:0007669"/>
    <property type="project" value="UniProtKB-SubCell"/>
</dbReference>
<feature type="transmembrane region" description="Helical" evidence="7">
    <location>
        <begin position="91"/>
        <end position="107"/>
    </location>
</feature>
<evidence type="ECO:0000256" key="3">
    <source>
        <dbReference type="ARBA" id="ARBA00022475"/>
    </source>
</evidence>
<protein>
    <submittedName>
        <fullName evidence="8">DoxX family protein</fullName>
    </submittedName>
</protein>
<keyword evidence="6 7" id="KW-0472">Membrane</keyword>
<comment type="caution">
    <text evidence="8">The sequence shown here is derived from an EMBL/GenBank/DDBJ whole genome shotgun (WGS) entry which is preliminary data.</text>
</comment>
<comment type="subcellular location">
    <subcellularLocation>
        <location evidence="1">Cell membrane</location>
        <topology evidence="1">Multi-pass membrane protein</topology>
    </subcellularLocation>
</comment>
<evidence type="ECO:0000256" key="7">
    <source>
        <dbReference type="SAM" id="Phobius"/>
    </source>
</evidence>
<dbReference type="PANTHER" id="PTHR33452:SF1">
    <property type="entry name" value="INNER MEMBRANE PROTEIN YPHA-RELATED"/>
    <property type="match status" value="1"/>
</dbReference>
<feature type="transmembrane region" description="Helical" evidence="7">
    <location>
        <begin position="64"/>
        <end position="84"/>
    </location>
</feature>
<keyword evidence="9" id="KW-1185">Reference proteome</keyword>
<dbReference type="EMBL" id="SAUW01000005">
    <property type="protein sequence ID" value="RWR13450.1"/>
    <property type="molecule type" value="Genomic_DNA"/>
</dbReference>
<reference evidence="8 9" key="2">
    <citation type="submission" date="2019-01" db="EMBL/GenBank/DDBJ databases">
        <authorList>
            <person name="Li Y."/>
        </authorList>
    </citation>
    <scope>NUCLEOTIDE SEQUENCE [LARGE SCALE GENOMIC DNA]</scope>
    <source>
        <strain evidence="8 9">2D-5</strain>
    </source>
</reference>
<dbReference type="InterPro" id="IPR032808">
    <property type="entry name" value="DoxX"/>
</dbReference>
<accession>A0A443IZ98</accession>
<dbReference type="Pfam" id="PF07681">
    <property type="entry name" value="DoxX"/>
    <property type="match status" value="1"/>
</dbReference>
<organism evidence="8 9">
    <name type="scientific">Paenirhodobacter populi</name>
    <dbReference type="NCBI Taxonomy" id="2306993"/>
    <lineage>
        <taxon>Bacteria</taxon>
        <taxon>Pseudomonadati</taxon>
        <taxon>Pseudomonadota</taxon>
        <taxon>Alphaproteobacteria</taxon>
        <taxon>Rhodobacterales</taxon>
        <taxon>Rhodobacter group</taxon>
        <taxon>Paenirhodobacter</taxon>
    </lineage>
</organism>
<dbReference type="InterPro" id="IPR051907">
    <property type="entry name" value="DoxX-like_oxidoreductase"/>
</dbReference>
<sequence>MTSGPRERLILPFLAPFYHGFAQPWGWLAFRVIIGGMLVIEGWPKILAPMAQVGFVEAMGFHPGWLFSPLLAVMQVFGGAAIVLGLLTRPMALANAVMLAITLYYHITRPFGHAFLTPEGLAFLKDNAQFLTPQGQARLLLDGGTAFLETVQTKAEQNSLFWAAGAAIIAAFGGGRISLDRVIGKEF</sequence>